<comment type="caution">
    <text evidence="1">The sequence shown here is derived from an EMBL/GenBank/DDBJ whole genome shotgun (WGS) entry which is preliminary data.</text>
</comment>
<dbReference type="EMBL" id="NMUH01005688">
    <property type="protein sequence ID" value="MQM13434.1"/>
    <property type="molecule type" value="Genomic_DNA"/>
</dbReference>
<gene>
    <name evidence="1" type="ORF">Taro_046359</name>
</gene>
<name>A0A843X614_COLES</name>
<evidence type="ECO:0000313" key="1">
    <source>
        <dbReference type="EMBL" id="MQM13434.1"/>
    </source>
</evidence>
<accession>A0A843X614</accession>
<reference evidence="1" key="1">
    <citation type="submission" date="2017-07" db="EMBL/GenBank/DDBJ databases">
        <title>Taro Niue Genome Assembly and Annotation.</title>
        <authorList>
            <person name="Atibalentja N."/>
            <person name="Keating K."/>
            <person name="Fields C.J."/>
        </authorList>
    </citation>
    <scope>NUCLEOTIDE SEQUENCE</scope>
    <source>
        <strain evidence="1">Niue_2</strain>
        <tissue evidence="1">Leaf</tissue>
    </source>
</reference>
<proteinExistence type="predicted"/>
<dbReference type="AlphaFoldDB" id="A0A843X614"/>
<evidence type="ECO:0000313" key="2">
    <source>
        <dbReference type="Proteomes" id="UP000652761"/>
    </source>
</evidence>
<keyword evidence="2" id="KW-1185">Reference proteome</keyword>
<sequence length="247" mass="26656">MRFGHHRCRVVVCGIGRSVLTLLVVPYCWDVCCVGCVCGLLSVSCCALCSAWSALLLGLRRCSVCRIASLVEHCDTYLWLLSAWCWLVVSSSEVLPESFSIGFGGCEDCSVFVSAVVVLPQGLRYAVVLAGAFWRVFPEWCLGGSGGGSPRTCLRCFCSSACCGVLSEGLCRLVIWVVRSCEGSSKDRPLSFLADVLPRSALCSFRATVVLLLWFEVCRLVGLRSGEVLPGCLLAHLVVVLPKAARC</sequence>
<dbReference type="Proteomes" id="UP000652761">
    <property type="component" value="Unassembled WGS sequence"/>
</dbReference>
<protein>
    <submittedName>
        <fullName evidence="1">Uncharacterized protein</fullName>
    </submittedName>
</protein>
<organism evidence="1 2">
    <name type="scientific">Colocasia esculenta</name>
    <name type="common">Wild taro</name>
    <name type="synonym">Arum esculentum</name>
    <dbReference type="NCBI Taxonomy" id="4460"/>
    <lineage>
        <taxon>Eukaryota</taxon>
        <taxon>Viridiplantae</taxon>
        <taxon>Streptophyta</taxon>
        <taxon>Embryophyta</taxon>
        <taxon>Tracheophyta</taxon>
        <taxon>Spermatophyta</taxon>
        <taxon>Magnoliopsida</taxon>
        <taxon>Liliopsida</taxon>
        <taxon>Araceae</taxon>
        <taxon>Aroideae</taxon>
        <taxon>Colocasieae</taxon>
        <taxon>Colocasia</taxon>
    </lineage>
</organism>